<evidence type="ECO:0000256" key="4">
    <source>
        <dbReference type="ARBA" id="ARBA00012982"/>
    </source>
</evidence>
<dbReference type="EMBL" id="JAUYZK010000001">
    <property type="protein sequence ID" value="MDP2538426.1"/>
    <property type="molecule type" value="Genomic_DNA"/>
</dbReference>
<evidence type="ECO:0000256" key="5">
    <source>
        <dbReference type="ARBA" id="ARBA00018141"/>
    </source>
</evidence>
<comment type="catalytic activity">
    <reaction evidence="10">
        <text>7,8-dihydroneopterin 3'-triphosphate + H2O = 6-carboxy-5,6,7,8-tetrahydropterin + triphosphate + acetaldehyde + 2 H(+)</text>
        <dbReference type="Rhea" id="RHEA:27966"/>
        <dbReference type="ChEBI" id="CHEBI:15343"/>
        <dbReference type="ChEBI" id="CHEBI:15377"/>
        <dbReference type="ChEBI" id="CHEBI:15378"/>
        <dbReference type="ChEBI" id="CHEBI:18036"/>
        <dbReference type="ChEBI" id="CHEBI:58462"/>
        <dbReference type="ChEBI" id="CHEBI:61032"/>
        <dbReference type="EC" id="4.1.2.50"/>
    </reaction>
</comment>
<evidence type="ECO:0000256" key="9">
    <source>
        <dbReference type="ARBA" id="ARBA00031449"/>
    </source>
</evidence>
<evidence type="ECO:0000256" key="2">
    <source>
        <dbReference type="ARBA" id="ARBA00005061"/>
    </source>
</evidence>
<gene>
    <name evidence="11" type="ORF">Q5I04_01315</name>
    <name evidence="12" type="ORF">Q5I06_01315</name>
</gene>
<comment type="caution">
    <text evidence="12">The sequence shown here is derived from an EMBL/GenBank/DDBJ whole genome shotgun (WGS) entry which is preliminary data.</text>
</comment>
<evidence type="ECO:0000256" key="6">
    <source>
        <dbReference type="ARBA" id="ARBA00022723"/>
    </source>
</evidence>
<sequence length="207" mass="23868">MVIRRSFGFCASHIVRNCTSKRCSSSIHGHNYKVEIFVQANSLDSAGMILDFGIFKNQIADFIDGFDHSHHFWDAEQSDFIDFITQNSARYVKLSVNPSAENYALLLLFYIDKILEAMEFGNSEGDILVSSVRVHETDHGYAEAFREDLSNPKMMKHIHINSIYFSEPIMAEWKNPIMLEELKNYYVSPHSKPFKNITPPHQIKIQC</sequence>
<dbReference type="EC" id="4.1.2.50" evidence="4"/>
<keyword evidence="7" id="KW-0862">Zinc</keyword>
<proteinExistence type="inferred from homology"/>
<comment type="pathway">
    <text evidence="2">Purine metabolism; 7-cyano-7-deazaguanine biosynthesis.</text>
</comment>
<dbReference type="EMBL" id="JAUPEV010000001">
    <property type="protein sequence ID" value="MDO7252559.1"/>
    <property type="molecule type" value="Genomic_DNA"/>
</dbReference>
<evidence type="ECO:0000256" key="3">
    <source>
        <dbReference type="ARBA" id="ARBA00008900"/>
    </source>
</evidence>
<keyword evidence="14" id="KW-1185">Reference proteome</keyword>
<reference evidence="12 14" key="1">
    <citation type="submission" date="2023-07" db="EMBL/GenBank/DDBJ databases">
        <title>Unpublished Manusciprt.</title>
        <authorList>
            <person name="Aydin F."/>
            <person name="Tarhane S."/>
            <person name="Saticioglu I.B."/>
            <person name="Karakaya E."/>
            <person name="Abay S."/>
            <person name="Guran O."/>
            <person name="Bozkurt E."/>
            <person name="Uzum N."/>
            <person name="Olgun K."/>
            <person name="Jablonski D."/>
        </authorList>
    </citation>
    <scope>NUCLEOTIDE SEQUENCE</scope>
    <source>
        <strain evidence="14">faydin-H75</strain>
        <strain evidence="12">Faydin-H76</strain>
    </source>
</reference>
<evidence type="ECO:0000313" key="13">
    <source>
        <dbReference type="Proteomes" id="UP001177258"/>
    </source>
</evidence>
<dbReference type="Gene3D" id="3.30.479.10">
    <property type="entry name" value="6-pyruvoyl tetrahydropterin synthase/QueD"/>
    <property type="match status" value="1"/>
</dbReference>
<evidence type="ECO:0000313" key="11">
    <source>
        <dbReference type="EMBL" id="MDO7252559.1"/>
    </source>
</evidence>
<protein>
    <recommendedName>
        <fullName evidence="5">6-carboxy-5,6,7,8-tetrahydropterin synthase</fullName>
        <ecNumber evidence="4">4.1.2.50</ecNumber>
    </recommendedName>
    <alternativeName>
        <fullName evidence="9">Queuosine biosynthesis protein QueD</fullName>
    </alternativeName>
</protein>
<reference evidence="11" key="2">
    <citation type="submission" date="2023-07" db="EMBL/GenBank/DDBJ databases">
        <authorList>
            <person name="Aydin F."/>
            <person name="Tarhane S."/>
            <person name="Saticioglu I.B."/>
            <person name="Karakaya E."/>
            <person name="Abay S."/>
            <person name="Guran O."/>
            <person name="Bozkurt E."/>
            <person name="Uzum N."/>
            <person name="Olgun K."/>
            <person name="Jablonski D."/>
        </authorList>
    </citation>
    <scope>NUCLEOTIDE SEQUENCE</scope>
    <source>
        <strain evidence="11">Faydin-H75</strain>
    </source>
</reference>
<dbReference type="Pfam" id="PF01242">
    <property type="entry name" value="PTPS"/>
    <property type="match status" value="1"/>
</dbReference>
<evidence type="ECO:0000256" key="1">
    <source>
        <dbReference type="ARBA" id="ARBA00001947"/>
    </source>
</evidence>
<dbReference type="InterPro" id="IPR038418">
    <property type="entry name" value="6-PTP_synth/QueD_sf"/>
</dbReference>
<comment type="cofactor">
    <cofactor evidence="1">
        <name>Zn(2+)</name>
        <dbReference type="ChEBI" id="CHEBI:29105"/>
    </cofactor>
</comment>
<dbReference type="AlphaFoldDB" id="A0AA90PIG2"/>
<evidence type="ECO:0000256" key="8">
    <source>
        <dbReference type="ARBA" id="ARBA00023239"/>
    </source>
</evidence>
<evidence type="ECO:0000313" key="14">
    <source>
        <dbReference type="Proteomes" id="UP001240777"/>
    </source>
</evidence>
<evidence type="ECO:0000313" key="12">
    <source>
        <dbReference type="EMBL" id="MDP2538426.1"/>
    </source>
</evidence>
<dbReference type="GO" id="GO:0046872">
    <property type="term" value="F:metal ion binding"/>
    <property type="evidence" value="ECO:0007669"/>
    <property type="project" value="UniProtKB-KW"/>
</dbReference>
<evidence type="ECO:0000256" key="10">
    <source>
        <dbReference type="ARBA" id="ARBA00048807"/>
    </source>
</evidence>
<dbReference type="SUPFAM" id="SSF55620">
    <property type="entry name" value="Tetrahydrobiopterin biosynthesis enzymes-like"/>
    <property type="match status" value="1"/>
</dbReference>
<keyword evidence="6" id="KW-0479">Metal-binding</keyword>
<name>A0AA90PIG2_9HELI</name>
<reference evidence="11 13" key="3">
    <citation type="journal article" date="2024" name="Syst. Appl. Microbiol.">
        <title>Helicobacter cappadocius sp. nov., from lizards: The first psychrotrophic Helicobacter species.</title>
        <authorList>
            <person name="Aydin F."/>
            <person name="Tarhane S."/>
            <person name="Karakaya E."/>
            <person name="Abay S."/>
            <person name="Kayman T."/>
            <person name="Guran O."/>
            <person name="Bozkurt E."/>
            <person name="Uzum N."/>
            <person name="Avci A."/>
            <person name="Olgun K."/>
            <person name="Jablonski D."/>
            <person name="Guran C."/>
            <person name="Burcin Saticioglu I."/>
        </authorList>
    </citation>
    <scope>NUCLEOTIDE SEQUENCE [LARGE SCALE GENOMIC DNA]</scope>
    <source>
        <strain evidence="11">Faydin-H75</strain>
        <strain evidence="13">faydin-H76</strain>
    </source>
</reference>
<keyword evidence="8 12" id="KW-0456">Lyase</keyword>
<comment type="similarity">
    <text evidence="3">Belongs to the PTPS family. QueD subfamily.</text>
</comment>
<dbReference type="Proteomes" id="UP001240777">
    <property type="component" value="Unassembled WGS sequence"/>
</dbReference>
<accession>A0AA90PIG2</accession>
<organism evidence="12 13">
    <name type="scientific">Helicobacter cappadocius</name>
    <dbReference type="NCBI Taxonomy" id="3063998"/>
    <lineage>
        <taxon>Bacteria</taxon>
        <taxon>Pseudomonadati</taxon>
        <taxon>Campylobacterota</taxon>
        <taxon>Epsilonproteobacteria</taxon>
        <taxon>Campylobacterales</taxon>
        <taxon>Helicobacteraceae</taxon>
        <taxon>Helicobacter</taxon>
    </lineage>
</organism>
<dbReference type="GO" id="GO:0070497">
    <property type="term" value="F:6-carboxytetrahydropterin synthase activity"/>
    <property type="evidence" value="ECO:0007669"/>
    <property type="project" value="UniProtKB-EC"/>
</dbReference>
<dbReference type="InterPro" id="IPR007115">
    <property type="entry name" value="6-PTP_synth/QueD"/>
</dbReference>
<evidence type="ECO:0000256" key="7">
    <source>
        <dbReference type="ARBA" id="ARBA00022833"/>
    </source>
</evidence>
<dbReference type="PANTHER" id="PTHR12589">
    <property type="entry name" value="PYRUVOYL TETRAHYDROBIOPTERIN SYNTHASE"/>
    <property type="match status" value="1"/>
</dbReference>
<dbReference type="RefSeq" id="WP_305516398.1">
    <property type="nucleotide sequence ID" value="NZ_JAUPEV010000001.1"/>
</dbReference>
<dbReference type="Proteomes" id="UP001177258">
    <property type="component" value="Unassembled WGS sequence"/>
</dbReference>
<dbReference type="PANTHER" id="PTHR12589:SF7">
    <property type="entry name" value="6-PYRUVOYL TETRAHYDROBIOPTERIN SYNTHASE"/>
    <property type="match status" value="1"/>
</dbReference>